<gene>
    <name evidence="4" type="ORF">PGTG_20141</name>
</gene>
<dbReference type="Pfam" id="PF00400">
    <property type="entry name" value="WD40"/>
    <property type="match status" value="2"/>
</dbReference>
<dbReference type="OrthoDB" id="284782at2759"/>
<dbReference type="VEuPathDB" id="FungiDB:PGTG_20141"/>
<dbReference type="InterPro" id="IPR015943">
    <property type="entry name" value="WD40/YVTN_repeat-like_dom_sf"/>
</dbReference>
<dbReference type="KEGG" id="pgr:PGTG_20141"/>
<dbReference type="PROSITE" id="PS50294">
    <property type="entry name" value="WD_REPEATS_REGION"/>
    <property type="match status" value="1"/>
</dbReference>
<dbReference type="AlphaFoldDB" id="E3NXD5"/>
<dbReference type="Gene3D" id="2.130.10.10">
    <property type="entry name" value="YVTN repeat-like/Quinoprotein amine dehydrogenase"/>
    <property type="match status" value="1"/>
</dbReference>
<accession>E3NXD5</accession>
<protein>
    <submittedName>
        <fullName evidence="4">Uncharacterized protein</fullName>
    </submittedName>
</protein>
<evidence type="ECO:0000256" key="1">
    <source>
        <dbReference type="ARBA" id="ARBA00022574"/>
    </source>
</evidence>
<dbReference type="PANTHER" id="PTHR19920:SF0">
    <property type="entry name" value="CYTOSOLIC IRON-SULFUR PROTEIN ASSEMBLY PROTEIN CIAO1-RELATED"/>
    <property type="match status" value="1"/>
</dbReference>
<feature type="repeat" description="WD" evidence="3">
    <location>
        <begin position="18"/>
        <end position="50"/>
    </location>
</feature>
<dbReference type="InterPro" id="IPR019775">
    <property type="entry name" value="WD40_repeat_CS"/>
</dbReference>
<keyword evidence="1 3" id="KW-0853">WD repeat</keyword>
<dbReference type="InterPro" id="IPR036322">
    <property type="entry name" value="WD40_repeat_dom_sf"/>
</dbReference>
<keyword evidence="2" id="KW-0677">Repeat</keyword>
<dbReference type="STRING" id="418459.E3NXD5"/>
<feature type="non-terminal residue" evidence="4">
    <location>
        <position position="142"/>
    </location>
</feature>
<dbReference type="SMART" id="SM00320">
    <property type="entry name" value="WD40"/>
    <property type="match status" value="2"/>
</dbReference>
<feature type="repeat" description="WD" evidence="3">
    <location>
        <begin position="82"/>
        <end position="116"/>
    </location>
</feature>
<dbReference type="GeneID" id="10527321"/>
<dbReference type="PROSITE" id="PS00678">
    <property type="entry name" value="WD_REPEATS_1"/>
    <property type="match status" value="1"/>
</dbReference>
<dbReference type="EMBL" id="DS989930">
    <property type="protein sequence ID" value="EFP94234.2"/>
    <property type="molecule type" value="Genomic_DNA"/>
</dbReference>
<dbReference type="PROSITE" id="PS50082">
    <property type="entry name" value="WD_REPEATS_2"/>
    <property type="match status" value="2"/>
</dbReference>
<dbReference type="PANTHER" id="PTHR19920">
    <property type="entry name" value="WD40 PROTEIN CIAO1"/>
    <property type="match status" value="1"/>
</dbReference>
<dbReference type="HOGENOM" id="CLU_1820465_0_0_1"/>
<keyword evidence="5" id="KW-1185">Reference proteome</keyword>
<evidence type="ECO:0000256" key="2">
    <source>
        <dbReference type="ARBA" id="ARBA00022737"/>
    </source>
</evidence>
<evidence type="ECO:0000313" key="5">
    <source>
        <dbReference type="Proteomes" id="UP000008783"/>
    </source>
</evidence>
<dbReference type="SUPFAM" id="SSF50978">
    <property type="entry name" value="WD40 repeat-like"/>
    <property type="match status" value="1"/>
</dbReference>
<sequence>MVLLLSQKLEFQYIHLIPSAHTRTVQSINWSPKGDLLASGSFDLTALIWNNHKFNQRLDQADAQDLEDNPGRARSPILDSKVKGVTWNQNGNLLATCSQDKSLWIWEIQVRSELQDHQNMIQDDEGYKVSSVLMENEQDVKS</sequence>
<dbReference type="RefSeq" id="XP_003338653.2">
    <property type="nucleotide sequence ID" value="XM_003338605.2"/>
</dbReference>
<evidence type="ECO:0000256" key="3">
    <source>
        <dbReference type="PROSITE-ProRule" id="PRU00221"/>
    </source>
</evidence>
<organism evidence="4 5">
    <name type="scientific">Puccinia graminis f. sp. tritici (strain CRL 75-36-700-3 / race SCCL)</name>
    <name type="common">Black stem rust fungus</name>
    <dbReference type="NCBI Taxonomy" id="418459"/>
    <lineage>
        <taxon>Eukaryota</taxon>
        <taxon>Fungi</taxon>
        <taxon>Dikarya</taxon>
        <taxon>Basidiomycota</taxon>
        <taxon>Pucciniomycotina</taxon>
        <taxon>Pucciniomycetes</taxon>
        <taxon>Pucciniales</taxon>
        <taxon>Pucciniaceae</taxon>
        <taxon>Puccinia</taxon>
    </lineage>
</organism>
<name>E3NXD5_PUCGT</name>
<proteinExistence type="predicted"/>
<dbReference type="Proteomes" id="UP000008783">
    <property type="component" value="Unassembled WGS sequence"/>
</dbReference>
<dbReference type="InterPro" id="IPR001680">
    <property type="entry name" value="WD40_rpt"/>
</dbReference>
<evidence type="ECO:0000313" key="4">
    <source>
        <dbReference type="EMBL" id="EFP94234.2"/>
    </source>
</evidence>
<reference key="1">
    <citation type="submission" date="2007-01" db="EMBL/GenBank/DDBJ databases">
        <title>The Genome Sequence of Puccinia graminis f. sp. tritici Strain CRL 75-36-700-3.</title>
        <authorList>
            <consortium name="The Broad Institute Genome Sequencing Platform"/>
            <person name="Birren B."/>
            <person name="Lander E."/>
            <person name="Galagan J."/>
            <person name="Nusbaum C."/>
            <person name="Devon K."/>
            <person name="Cuomo C."/>
            <person name="Jaffe D."/>
            <person name="Butler J."/>
            <person name="Alvarez P."/>
            <person name="Gnerre S."/>
            <person name="Grabherr M."/>
            <person name="Mauceli E."/>
            <person name="Brockman W."/>
            <person name="Young S."/>
            <person name="LaButti K."/>
            <person name="Sykes S."/>
            <person name="DeCaprio D."/>
            <person name="Crawford M."/>
            <person name="Koehrsen M."/>
            <person name="Engels R."/>
            <person name="Montgomery P."/>
            <person name="Pearson M."/>
            <person name="Howarth C."/>
            <person name="Larson L."/>
            <person name="White J."/>
            <person name="Zeng Q."/>
            <person name="Kodira C."/>
            <person name="Yandava C."/>
            <person name="Alvarado L."/>
            <person name="O'Leary S."/>
            <person name="Szabo L."/>
            <person name="Dean R."/>
            <person name="Schein J."/>
        </authorList>
    </citation>
    <scope>NUCLEOTIDE SEQUENCE</scope>
    <source>
        <strain>CRL 75-36-700-3</strain>
    </source>
</reference>
<dbReference type="InParanoid" id="E3NXD5"/>
<reference evidence="5" key="2">
    <citation type="journal article" date="2011" name="Proc. Natl. Acad. Sci. U.S.A.">
        <title>Obligate biotrophy features unraveled by the genomic analysis of rust fungi.</title>
        <authorList>
            <person name="Duplessis S."/>
            <person name="Cuomo C.A."/>
            <person name="Lin Y.-C."/>
            <person name="Aerts A."/>
            <person name="Tisserant E."/>
            <person name="Veneault-Fourrey C."/>
            <person name="Joly D.L."/>
            <person name="Hacquard S."/>
            <person name="Amselem J."/>
            <person name="Cantarel B.L."/>
            <person name="Chiu R."/>
            <person name="Coutinho P.M."/>
            <person name="Feau N."/>
            <person name="Field M."/>
            <person name="Frey P."/>
            <person name="Gelhaye E."/>
            <person name="Goldberg J."/>
            <person name="Grabherr M.G."/>
            <person name="Kodira C.D."/>
            <person name="Kohler A."/>
            <person name="Kuees U."/>
            <person name="Lindquist E.A."/>
            <person name="Lucas S.M."/>
            <person name="Mago R."/>
            <person name="Mauceli E."/>
            <person name="Morin E."/>
            <person name="Murat C."/>
            <person name="Pangilinan J.L."/>
            <person name="Park R."/>
            <person name="Pearson M."/>
            <person name="Quesneville H."/>
            <person name="Rouhier N."/>
            <person name="Sakthikumar S."/>
            <person name="Salamov A.A."/>
            <person name="Schmutz J."/>
            <person name="Selles B."/>
            <person name="Shapiro H."/>
            <person name="Tanguay P."/>
            <person name="Tuskan G.A."/>
            <person name="Henrissat B."/>
            <person name="Van de Peer Y."/>
            <person name="Rouze P."/>
            <person name="Ellis J.G."/>
            <person name="Dodds P.N."/>
            <person name="Schein J.E."/>
            <person name="Zhong S."/>
            <person name="Hamelin R.C."/>
            <person name="Grigoriev I.V."/>
            <person name="Szabo L.J."/>
            <person name="Martin F."/>
        </authorList>
    </citation>
    <scope>NUCLEOTIDE SEQUENCE [LARGE SCALE GENOMIC DNA]</scope>
    <source>
        <strain evidence="5">CRL 75-36-700-3 / race SCCL</strain>
    </source>
</reference>